<dbReference type="Proteomes" id="UP000078237">
    <property type="component" value="Unassembled WGS sequence"/>
</dbReference>
<feature type="region of interest" description="Disordered" evidence="1">
    <location>
        <begin position="1"/>
        <end position="106"/>
    </location>
</feature>
<reference evidence="2 3" key="1">
    <citation type="journal article" date="2016" name="Genome Announc.">
        <title>Genome Sequence of Madurella mycetomatis mm55, Isolated from a Human Mycetoma Case in Sudan.</title>
        <authorList>
            <person name="Smit S."/>
            <person name="Derks M.F."/>
            <person name="Bervoets S."/>
            <person name="Fahal A."/>
            <person name="van Leeuwen W."/>
            <person name="van Belkum A."/>
            <person name="van de Sande W.W."/>
        </authorList>
    </citation>
    <scope>NUCLEOTIDE SEQUENCE [LARGE SCALE GENOMIC DNA]</scope>
    <source>
        <strain evidence="3">mm55</strain>
    </source>
</reference>
<name>A0A175VSX2_9PEZI</name>
<proteinExistence type="predicted"/>
<keyword evidence="3" id="KW-1185">Reference proteome</keyword>
<dbReference type="OrthoDB" id="5345625at2759"/>
<organism evidence="2 3">
    <name type="scientific">Madurella mycetomatis</name>
    <dbReference type="NCBI Taxonomy" id="100816"/>
    <lineage>
        <taxon>Eukaryota</taxon>
        <taxon>Fungi</taxon>
        <taxon>Dikarya</taxon>
        <taxon>Ascomycota</taxon>
        <taxon>Pezizomycotina</taxon>
        <taxon>Sordariomycetes</taxon>
        <taxon>Sordariomycetidae</taxon>
        <taxon>Sordariales</taxon>
        <taxon>Sordariales incertae sedis</taxon>
        <taxon>Madurella</taxon>
    </lineage>
</organism>
<evidence type="ECO:0000313" key="2">
    <source>
        <dbReference type="EMBL" id="KXX74345.1"/>
    </source>
</evidence>
<dbReference type="AlphaFoldDB" id="A0A175VSX2"/>
<protein>
    <submittedName>
        <fullName evidence="2">Uncharacterized protein</fullName>
    </submittedName>
</protein>
<feature type="compositionally biased region" description="Polar residues" evidence="1">
    <location>
        <begin position="29"/>
        <end position="42"/>
    </location>
</feature>
<accession>A0A175VSX2</accession>
<feature type="compositionally biased region" description="Basic and acidic residues" evidence="1">
    <location>
        <begin position="94"/>
        <end position="106"/>
    </location>
</feature>
<evidence type="ECO:0000256" key="1">
    <source>
        <dbReference type="SAM" id="MobiDB-lite"/>
    </source>
</evidence>
<dbReference type="VEuPathDB" id="FungiDB:MMYC01_209820"/>
<comment type="caution">
    <text evidence="2">The sequence shown here is derived from an EMBL/GenBank/DDBJ whole genome shotgun (WGS) entry which is preliminary data.</text>
</comment>
<evidence type="ECO:0000313" key="3">
    <source>
        <dbReference type="Proteomes" id="UP000078237"/>
    </source>
</evidence>
<feature type="compositionally biased region" description="Basic residues" evidence="1">
    <location>
        <begin position="1"/>
        <end position="10"/>
    </location>
</feature>
<dbReference type="EMBL" id="LCTW02000362">
    <property type="protein sequence ID" value="KXX74345.1"/>
    <property type="molecule type" value="Genomic_DNA"/>
</dbReference>
<gene>
    <name evidence="2" type="ORF">MMYC01_209820</name>
</gene>
<feature type="non-terminal residue" evidence="2">
    <location>
        <position position="106"/>
    </location>
</feature>
<sequence>MDASPVKRRVLGALDPNAPSPKVRRDLKQQPQQSPIKASFSTAPAPIRTASRTPEVESPGRKRPLAAPSTAPHADNDNGEEPAPKRPCLGEDVEAQRTERDAGARI</sequence>